<keyword evidence="3 5" id="KW-0238">DNA-binding</keyword>
<dbReference type="GO" id="GO:0006310">
    <property type="term" value="P:DNA recombination"/>
    <property type="evidence" value="ECO:0007669"/>
    <property type="project" value="UniProtKB-KW"/>
</dbReference>
<organism evidence="8 9">
    <name type="scientific">Tropicimonas sediminicola</name>
    <dbReference type="NCBI Taxonomy" id="1031541"/>
    <lineage>
        <taxon>Bacteria</taxon>
        <taxon>Pseudomonadati</taxon>
        <taxon>Pseudomonadota</taxon>
        <taxon>Alphaproteobacteria</taxon>
        <taxon>Rhodobacterales</taxon>
        <taxon>Roseobacteraceae</taxon>
        <taxon>Tropicimonas</taxon>
    </lineage>
</organism>
<evidence type="ECO:0000259" key="7">
    <source>
        <dbReference type="PROSITE" id="PS51900"/>
    </source>
</evidence>
<accession>A0A239FL55</accession>
<keyword evidence="4" id="KW-0233">DNA recombination</keyword>
<dbReference type="GO" id="GO:0015074">
    <property type="term" value="P:DNA integration"/>
    <property type="evidence" value="ECO:0007669"/>
    <property type="project" value="UniProtKB-KW"/>
</dbReference>
<dbReference type="OrthoDB" id="6388170at2"/>
<dbReference type="PROSITE" id="PS51898">
    <property type="entry name" value="TYR_RECOMBINASE"/>
    <property type="match status" value="1"/>
</dbReference>
<dbReference type="InterPro" id="IPR044068">
    <property type="entry name" value="CB"/>
</dbReference>
<dbReference type="SUPFAM" id="SSF56349">
    <property type="entry name" value="DNA breaking-rejoining enzymes"/>
    <property type="match status" value="1"/>
</dbReference>
<reference evidence="8 9" key="1">
    <citation type="submission" date="2017-06" db="EMBL/GenBank/DDBJ databases">
        <authorList>
            <person name="Kim H.J."/>
            <person name="Triplett B.A."/>
        </authorList>
    </citation>
    <scope>NUCLEOTIDE SEQUENCE [LARGE SCALE GENOMIC DNA]</scope>
    <source>
        <strain evidence="8 9">DSM 29339</strain>
    </source>
</reference>
<evidence type="ECO:0000256" key="1">
    <source>
        <dbReference type="ARBA" id="ARBA00008857"/>
    </source>
</evidence>
<sequence length="460" mass="51448">MLEAPTRPHDRHRLRKPAIPTDTYDLTTAIATLADEAAQRGTDPRAITKALMQVALETGIRRELRSTVQLALEQASGDAPKELTDLACRRLKPGNRLSDPQFAGLMLVASTRGKRWVLRSQAGGKQRQKTVGHYPALTLAEAREKWVTIKSEGWNTAPADKRSETTLEALVDHYVDHLKAKGNRSWQRTLKVLQKHLLDKHAAMPLADVTAEVLEGCYEHLIDTQPGTAHNIRAPLSAMMNWAEAQKRLPVGMTAPKLKDTRRAKVKEYHPGTSELRTMLQGLDTLKPEYADILRLQALTGCRISEVCGADWSEISLDERRWTIPGERMKNKEQHIVMLSDQAIALLERQPTRTGTVFGKTAPTREHVSKLWATRRDELGLPKAFTSHTLRKALGSWLAESGEGLDMRDRMLAHSRGGVDKHYNLALLNQPAAKCWQKWADRLDAIETGGSVVLIDEVRA</sequence>
<keyword evidence="2" id="KW-0229">DNA integration</keyword>
<dbReference type="GO" id="GO:0003677">
    <property type="term" value="F:DNA binding"/>
    <property type="evidence" value="ECO:0007669"/>
    <property type="project" value="UniProtKB-UniRule"/>
</dbReference>
<dbReference type="Pfam" id="PF13356">
    <property type="entry name" value="Arm-DNA-bind_3"/>
    <property type="match status" value="1"/>
</dbReference>
<dbReference type="InterPro" id="IPR010998">
    <property type="entry name" value="Integrase_recombinase_N"/>
</dbReference>
<dbReference type="InterPro" id="IPR050808">
    <property type="entry name" value="Phage_Integrase"/>
</dbReference>
<feature type="domain" description="Core-binding (CB)" evidence="7">
    <location>
        <begin position="165"/>
        <end position="244"/>
    </location>
</feature>
<comment type="similarity">
    <text evidence="1">Belongs to the 'phage' integrase family.</text>
</comment>
<gene>
    <name evidence="8" type="ORF">SAMN05421757_102690</name>
</gene>
<evidence type="ECO:0000256" key="4">
    <source>
        <dbReference type="ARBA" id="ARBA00023172"/>
    </source>
</evidence>
<dbReference type="PANTHER" id="PTHR30629">
    <property type="entry name" value="PROPHAGE INTEGRASE"/>
    <property type="match status" value="1"/>
</dbReference>
<feature type="domain" description="Tyr recombinase" evidence="6">
    <location>
        <begin position="265"/>
        <end position="437"/>
    </location>
</feature>
<evidence type="ECO:0000256" key="3">
    <source>
        <dbReference type="ARBA" id="ARBA00023125"/>
    </source>
</evidence>
<dbReference type="RefSeq" id="WP_141134840.1">
    <property type="nucleotide sequence ID" value="NZ_FZOY01000002.1"/>
</dbReference>
<evidence type="ECO:0000256" key="2">
    <source>
        <dbReference type="ARBA" id="ARBA00022908"/>
    </source>
</evidence>
<evidence type="ECO:0000313" key="8">
    <source>
        <dbReference type="EMBL" id="SNS56724.1"/>
    </source>
</evidence>
<dbReference type="InterPro" id="IPR002104">
    <property type="entry name" value="Integrase_catalytic"/>
</dbReference>
<dbReference type="PROSITE" id="PS51900">
    <property type="entry name" value="CB"/>
    <property type="match status" value="1"/>
</dbReference>
<dbReference type="EMBL" id="FZOY01000002">
    <property type="protein sequence ID" value="SNS56724.1"/>
    <property type="molecule type" value="Genomic_DNA"/>
</dbReference>
<protein>
    <submittedName>
        <fullName evidence="8">Site-specific recombinase XerD</fullName>
    </submittedName>
</protein>
<dbReference type="Gene3D" id="1.10.443.10">
    <property type="entry name" value="Intergrase catalytic core"/>
    <property type="match status" value="1"/>
</dbReference>
<proteinExistence type="inferred from homology"/>
<dbReference type="InterPro" id="IPR013762">
    <property type="entry name" value="Integrase-like_cat_sf"/>
</dbReference>
<evidence type="ECO:0000256" key="5">
    <source>
        <dbReference type="PROSITE-ProRule" id="PRU01248"/>
    </source>
</evidence>
<dbReference type="InterPro" id="IPR038488">
    <property type="entry name" value="Integrase_DNA-bd_sf"/>
</dbReference>
<dbReference type="PANTHER" id="PTHR30629:SF2">
    <property type="entry name" value="PROPHAGE INTEGRASE INTS-RELATED"/>
    <property type="match status" value="1"/>
</dbReference>
<name>A0A239FL55_9RHOB</name>
<dbReference type="AlphaFoldDB" id="A0A239FL55"/>
<dbReference type="Gene3D" id="1.10.150.130">
    <property type="match status" value="1"/>
</dbReference>
<keyword evidence="9" id="KW-1185">Reference proteome</keyword>
<dbReference type="Gene3D" id="3.30.160.390">
    <property type="entry name" value="Integrase, DNA-binding domain"/>
    <property type="match status" value="1"/>
</dbReference>
<dbReference type="InterPro" id="IPR011010">
    <property type="entry name" value="DNA_brk_join_enz"/>
</dbReference>
<dbReference type="Pfam" id="PF00589">
    <property type="entry name" value="Phage_integrase"/>
    <property type="match status" value="1"/>
</dbReference>
<dbReference type="CDD" id="cd00801">
    <property type="entry name" value="INT_P4_C"/>
    <property type="match status" value="1"/>
</dbReference>
<evidence type="ECO:0000259" key="6">
    <source>
        <dbReference type="PROSITE" id="PS51898"/>
    </source>
</evidence>
<dbReference type="Proteomes" id="UP000198426">
    <property type="component" value="Unassembled WGS sequence"/>
</dbReference>
<evidence type="ECO:0000313" key="9">
    <source>
        <dbReference type="Proteomes" id="UP000198426"/>
    </source>
</evidence>
<dbReference type="InterPro" id="IPR025166">
    <property type="entry name" value="Integrase_DNA_bind_dom"/>
</dbReference>